<gene>
    <name evidence="2" type="ORF">WQQ_06740</name>
</gene>
<comment type="similarity">
    <text evidence="1">Belongs to the short-chain dehydrogenases/reductases (SDR) family.</text>
</comment>
<proteinExistence type="inferred from homology"/>
<dbReference type="PRINTS" id="PR00081">
    <property type="entry name" value="GDHRDH"/>
</dbReference>
<dbReference type="SUPFAM" id="SSF51735">
    <property type="entry name" value="NAD(P)-binding Rossmann-fold domains"/>
    <property type="match status" value="1"/>
</dbReference>
<dbReference type="InterPro" id="IPR050259">
    <property type="entry name" value="SDR"/>
</dbReference>
<dbReference type="InterPro" id="IPR036291">
    <property type="entry name" value="NAD(P)-bd_dom_sf"/>
</dbReference>
<comment type="caution">
    <text evidence="2">The sequence shown here is derived from an EMBL/GenBank/DDBJ whole genome shotgun (WGS) entry which is preliminary data.</text>
</comment>
<dbReference type="Proteomes" id="UP000003704">
    <property type="component" value="Unassembled WGS sequence"/>
</dbReference>
<protein>
    <recommendedName>
        <fullName evidence="4">3-oxoacyl-ACP reductase</fullName>
    </recommendedName>
</protein>
<dbReference type="PATRIC" id="fig|1172194.4.peg.642"/>
<dbReference type="CDD" id="cd05233">
    <property type="entry name" value="SDR_c"/>
    <property type="match status" value="1"/>
</dbReference>
<dbReference type="STRING" id="1172194.WQQ_06740"/>
<dbReference type="PANTHER" id="PTHR42879">
    <property type="entry name" value="3-OXOACYL-(ACYL-CARRIER-PROTEIN) REDUCTASE"/>
    <property type="match status" value="1"/>
</dbReference>
<dbReference type="PANTHER" id="PTHR42879:SF2">
    <property type="entry name" value="3-OXOACYL-[ACYL-CARRIER-PROTEIN] REDUCTASE FABG"/>
    <property type="match status" value="1"/>
</dbReference>
<dbReference type="InterPro" id="IPR002347">
    <property type="entry name" value="SDR_fam"/>
</dbReference>
<sequence>MSMKLTFEGRTALVTGASQGIGRAIALALSLAGVRVIGAARRSALIDALSEQAQSAGGRPIDSLGFDMAEPGASRSLAAAAVDLAGGAIDILVNAGGASRPIALQSPDAEWNEAMQIGFFSPRELTHALLPGMCARNWGRVVSITGTSEPQFLSASTPAKAALHAWSKGVSLEVARNGVTLNCIQPGRIRSEQLMRRLPTPDDERRYAEQLPMGRLGEAEELAAAALFLVSSEAAYVSGVVLPVDGSFRRFAF</sequence>
<evidence type="ECO:0008006" key="4">
    <source>
        <dbReference type="Google" id="ProtNLM"/>
    </source>
</evidence>
<evidence type="ECO:0000313" key="3">
    <source>
        <dbReference type="Proteomes" id="UP000003704"/>
    </source>
</evidence>
<dbReference type="Gene3D" id="3.40.50.720">
    <property type="entry name" value="NAD(P)-binding Rossmann-like Domain"/>
    <property type="match status" value="1"/>
</dbReference>
<evidence type="ECO:0000313" key="2">
    <source>
        <dbReference type="EMBL" id="EIT70537.1"/>
    </source>
</evidence>
<accession>I7ZFS1</accession>
<dbReference type="EMBL" id="AKGD01000001">
    <property type="protein sequence ID" value="EIT70537.1"/>
    <property type="molecule type" value="Genomic_DNA"/>
</dbReference>
<evidence type="ECO:0000256" key="1">
    <source>
        <dbReference type="ARBA" id="ARBA00006484"/>
    </source>
</evidence>
<dbReference type="Pfam" id="PF13561">
    <property type="entry name" value="adh_short_C2"/>
    <property type="match status" value="1"/>
</dbReference>
<keyword evidence="3" id="KW-1185">Reference proteome</keyword>
<organism evidence="2 3">
    <name type="scientific">Hydrocarboniphaga effusa AP103</name>
    <dbReference type="NCBI Taxonomy" id="1172194"/>
    <lineage>
        <taxon>Bacteria</taxon>
        <taxon>Pseudomonadati</taxon>
        <taxon>Pseudomonadota</taxon>
        <taxon>Gammaproteobacteria</taxon>
        <taxon>Nevskiales</taxon>
        <taxon>Nevskiaceae</taxon>
        <taxon>Hydrocarboniphaga</taxon>
    </lineage>
</organism>
<reference evidence="2 3" key="1">
    <citation type="journal article" date="2012" name="J. Bacteriol.">
        <title>Genome Sequence of n-Alkane-Degrading Hydrocarboniphaga effusa Strain AP103T (ATCC BAA-332T).</title>
        <authorList>
            <person name="Chang H.K."/>
            <person name="Zylstra G.J."/>
            <person name="Chae J.C."/>
        </authorList>
    </citation>
    <scope>NUCLEOTIDE SEQUENCE [LARGE SCALE GENOMIC DNA]</scope>
    <source>
        <strain evidence="2 3">AP103</strain>
    </source>
</reference>
<dbReference type="AlphaFoldDB" id="I7ZFS1"/>
<name>I7ZFS1_9GAMM</name>